<protein>
    <submittedName>
        <fullName evidence="1">Uncharacterized protein</fullName>
    </submittedName>
</protein>
<dbReference type="EMBL" id="SPHZ02000009">
    <property type="protein sequence ID" value="KAF0898094.1"/>
    <property type="molecule type" value="Genomic_DNA"/>
</dbReference>
<dbReference type="Proteomes" id="UP000479710">
    <property type="component" value="Unassembled WGS sequence"/>
</dbReference>
<comment type="caution">
    <text evidence="1">The sequence shown here is derived from an EMBL/GenBank/DDBJ whole genome shotgun (WGS) entry which is preliminary data.</text>
</comment>
<name>A0A6G1CEA7_9ORYZ</name>
<dbReference type="AlphaFoldDB" id="A0A6G1CEA7"/>
<organism evidence="1 2">
    <name type="scientific">Oryza meyeriana var. granulata</name>
    <dbReference type="NCBI Taxonomy" id="110450"/>
    <lineage>
        <taxon>Eukaryota</taxon>
        <taxon>Viridiplantae</taxon>
        <taxon>Streptophyta</taxon>
        <taxon>Embryophyta</taxon>
        <taxon>Tracheophyta</taxon>
        <taxon>Spermatophyta</taxon>
        <taxon>Magnoliopsida</taxon>
        <taxon>Liliopsida</taxon>
        <taxon>Poales</taxon>
        <taxon>Poaceae</taxon>
        <taxon>BOP clade</taxon>
        <taxon>Oryzoideae</taxon>
        <taxon>Oryzeae</taxon>
        <taxon>Oryzinae</taxon>
        <taxon>Oryza</taxon>
        <taxon>Oryza meyeriana</taxon>
    </lineage>
</organism>
<dbReference type="PROSITE" id="PS51257">
    <property type="entry name" value="PROKAR_LIPOPROTEIN"/>
    <property type="match status" value="1"/>
</dbReference>
<sequence>MATKGKLTERKPEQAKPAVASWLLLATACLREGWCQPAHGRHGHRRLTVAALFRHTRTTAVSFPVLSHEEALKKHGRGEKRRGATR</sequence>
<accession>A0A6G1CEA7</accession>
<gene>
    <name evidence="1" type="ORF">E2562_001756</name>
</gene>
<evidence type="ECO:0000313" key="2">
    <source>
        <dbReference type="Proteomes" id="UP000479710"/>
    </source>
</evidence>
<evidence type="ECO:0000313" key="1">
    <source>
        <dbReference type="EMBL" id="KAF0898094.1"/>
    </source>
</evidence>
<keyword evidence="2" id="KW-1185">Reference proteome</keyword>
<proteinExistence type="predicted"/>
<reference evidence="1 2" key="1">
    <citation type="submission" date="2019-11" db="EMBL/GenBank/DDBJ databases">
        <title>Whole genome sequence of Oryza granulata.</title>
        <authorList>
            <person name="Li W."/>
        </authorList>
    </citation>
    <scope>NUCLEOTIDE SEQUENCE [LARGE SCALE GENOMIC DNA]</scope>
    <source>
        <strain evidence="2">cv. Menghai</strain>
        <tissue evidence="1">Leaf</tissue>
    </source>
</reference>